<dbReference type="SUPFAM" id="SSF54495">
    <property type="entry name" value="UBC-like"/>
    <property type="match status" value="1"/>
</dbReference>
<dbReference type="PROSITE" id="PS50127">
    <property type="entry name" value="UBC_2"/>
    <property type="match status" value="1"/>
</dbReference>
<accession>A0A814RVH8</accession>
<dbReference type="Proteomes" id="UP000663889">
    <property type="component" value="Unassembled WGS sequence"/>
</dbReference>
<dbReference type="Pfam" id="PF00179">
    <property type="entry name" value="UQ_con"/>
    <property type="match status" value="1"/>
</dbReference>
<dbReference type="InterPro" id="IPR016135">
    <property type="entry name" value="UBQ-conjugating_enzyme/RWD"/>
</dbReference>
<dbReference type="InterPro" id="IPR050113">
    <property type="entry name" value="Ub_conjugating_enzyme"/>
</dbReference>
<dbReference type="PANTHER" id="PTHR24067">
    <property type="entry name" value="UBIQUITIN-CONJUGATING ENZYME E2"/>
    <property type="match status" value="1"/>
</dbReference>
<organism evidence="2 5">
    <name type="scientific">Rotaria sordida</name>
    <dbReference type="NCBI Taxonomy" id="392033"/>
    <lineage>
        <taxon>Eukaryota</taxon>
        <taxon>Metazoa</taxon>
        <taxon>Spiralia</taxon>
        <taxon>Gnathifera</taxon>
        <taxon>Rotifera</taxon>
        <taxon>Eurotatoria</taxon>
        <taxon>Bdelloidea</taxon>
        <taxon>Philodinida</taxon>
        <taxon>Philodinidae</taxon>
        <taxon>Rotaria</taxon>
    </lineage>
</organism>
<dbReference type="Proteomes" id="UP000663823">
    <property type="component" value="Unassembled WGS sequence"/>
</dbReference>
<evidence type="ECO:0000259" key="1">
    <source>
        <dbReference type="PROSITE" id="PS50127"/>
    </source>
</evidence>
<reference evidence="2" key="1">
    <citation type="submission" date="2021-02" db="EMBL/GenBank/DDBJ databases">
        <authorList>
            <person name="Nowell W R."/>
        </authorList>
    </citation>
    <scope>NUCLEOTIDE SEQUENCE</scope>
</reference>
<feature type="domain" description="UBC core" evidence="1">
    <location>
        <begin position="6"/>
        <end position="152"/>
    </location>
</feature>
<evidence type="ECO:0000313" key="2">
    <source>
        <dbReference type="EMBL" id="CAF1139451.1"/>
    </source>
</evidence>
<protein>
    <recommendedName>
        <fullName evidence="1">UBC core domain-containing protein</fullName>
    </recommendedName>
</protein>
<dbReference type="SMART" id="SM00212">
    <property type="entry name" value="UBCc"/>
    <property type="match status" value="1"/>
</dbReference>
<evidence type="ECO:0000313" key="4">
    <source>
        <dbReference type="EMBL" id="CAF4050631.1"/>
    </source>
</evidence>
<evidence type="ECO:0000313" key="5">
    <source>
        <dbReference type="Proteomes" id="UP000663882"/>
    </source>
</evidence>
<dbReference type="EMBL" id="CAJNOO010001351">
    <property type="protein sequence ID" value="CAF1139451.1"/>
    <property type="molecule type" value="Genomic_DNA"/>
</dbReference>
<proteinExistence type="predicted"/>
<dbReference type="AlphaFoldDB" id="A0A814RVH8"/>
<dbReference type="OrthoDB" id="10069349at2759"/>
<name>A0A814RVH8_9BILA</name>
<gene>
    <name evidence="4" type="ORF">OTI717_LOCUS31619</name>
    <name evidence="2" type="ORF">RFH988_LOCUS21302</name>
    <name evidence="3" type="ORF">SEV965_LOCUS24155</name>
</gene>
<dbReference type="Proteomes" id="UP000663882">
    <property type="component" value="Unassembled WGS sequence"/>
</dbReference>
<dbReference type="CDD" id="cd00195">
    <property type="entry name" value="UBCc_UEV"/>
    <property type="match status" value="1"/>
</dbReference>
<dbReference type="Gene3D" id="3.10.110.10">
    <property type="entry name" value="Ubiquitin Conjugating Enzyme"/>
    <property type="match status" value="1"/>
</dbReference>
<dbReference type="InterPro" id="IPR000608">
    <property type="entry name" value="UBC"/>
</dbReference>
<dbReference type="EMBL" id="CAJNOU010001846">
    <property type="protein sequence ID" value="CAF1259328.1"/>
    <property type="molecule type" value="Genomic_DNA"/>
</dbReference>
<sequence length="152" mass="16820">MATSNRQVIRIQRDLTALEQNPLNFIQNLVLSVNEEGLQQITGVMLGPENSPYAGGYFRFVMTFPAAYPFKSPSFAFATAICHPNVHSGTGQTSDDILFTMWAPKITVSQVLESIHSLLSNPNYDTPIEAETMPDKSPEKAREWTLAFAQGP</sequence>
<comment type="caution">
    <text evidence="2">The sequence shown here is derived from an EMBL/GenBank/DDBJ whole genome shotgun (WGS) entry which is preliminary data.</text>
</comment>
<evidence type="ECO:0000313" key="3">
    <source>
        <dbReference type="EMBL" id="CAF1259328.1"/>
    </source>
</evidence>
<dbReference type="EMBL" id="CAJOAX010009159">
    <property type="protein sequence ID" value="CAF4050631.1"/>
    <property type="molecule type" value="Genomic_DNA"/>
</dbReference>